<keyword evidence="1" id="KW-0732">Signal</keyword>
<dbReference type="Proteomes" id="UP001601059">
    <property type="component" value="Unassembled WGS sequence"/>
</dbReference>
<sequence length="190" mass="20592">MKKLISLVTFFVLILSANTSTLAASSHTVTKGETYWKIALKHGVPYKQIMRANNTTSGSLWVGQRITIPASSVSAAEKDLLARLVEAEAKGEPYAGKVAVATVVLNRVDSNIFPNTVRGVIYEAQQFTPVSNGQINKPASLESKRAVNEALAFRGLGKGSLYFFNPAKTSNKWLRSKPVTVVIGNHVFAK</sequence>
<gene>
    <name evidence="3" type="ORF">ACFYKX_02945</name>
</gene>
<protein>
    <submittedName>
        <fullName evidence="3">Cell wall hydrolase</fullName>
    </submittedName>
</protein>
<dbReference type="Gene3D" id="6.20.240.60">
    <property type="match status" value="1"/>
</dbReference>
<name>A0ABW6K5V8_9BACI</name>
<dbReference type="Gene3D" id="1.10.10.2520">
    <property type="entry name" value="Cell wall hydrolase SleB, domain 1"/>
    <property type="match status" value="1"/>
</dbReference>
<evidence type="ECO:0000313" key="3">
    <source>
        <dbReference type="EMBL" id="MFE8699576.1"/>
    </source>
</evidence>
<feature type="domain" description="LysM" evidence="2">
    <location>
        <begin position="25"/>
        <end position="68"/>
    </location>
</feature>
<dbReference type="Pfam" id="PF07486">
    <property type="entry name" value="Hydrolase_2"/>
    <property type="match status" value="1"/>
</dbReference>
<comment type="caution">
    <text evidence="3">The sequence shown here is derived from an EMBL/GenBank/DDBJ whole genome shotgun (WGS) entry which is preliminary data.</text>
</comment>
<dbReference type="CDD" id="cd00118">
    <property type="entry name" value="LysM"/>
    <property type="match status" value="1"/>
</dbReference>
<keyword evidence="4" id="KW-1185">Reference proteome</keyword>
<dbReference type="InterPro" id="IPR011105">
    <property type="entry name" value="Cell_wall_hydrolase_SleB"/>
</dbReference>
<dbReference type="PROSITE" id="PS51782">
    <property type="entry name" value="LYSM"/>
    <property type="match status" value="1"/>
</dbReference>
<accession>A0ABW6K5V8</accession>
<feature type="signal peptide" evidence="1">
    <location>
        <begin position="1"/>
        <end position="23"/>
    </location>
</feature>
<evidence type="ECO:0000259" key="2">
    <source>
        <dbReference type="PROSITE" id="PS51782"/>
    </source>
</evidence>
<dbReference type="Gene3D" id="3.10.350.10">
    <property type="entry name" value="LysM domain"/>
    <property type="match status" value="1"/>
</dbReference>
<dbReference type="InterPro" id="IPR042047">
    <property type="entry name" value="SleB_dom1"/>
</dbReference>
<organism evidence="3 4">
    <name type="scientific">Cytobacillus spartinae</name>
    <dbReference type="NCBI Taxonomy" id="3299023"/>
    <lineage>
        <taxon>Bacteria</taxon>
        <taxon>Bacillati</taxon>
        <taxon>Bacillota</taxon>
        <taxon>Bacilli</taxon>
        <taxon>Bacillales</taxon>
        <taxon>Bacillaceae</taxon>
        <taxon>Cytobacillus</taxon>
    </lineage>
</organism>
<dbReference type="Pfam" id="PF01476">
    <property type="entry name" value="LysM"/>
    <property type="match status" value="1"/>
</dbReference>
<dbReference type="SUPFAM" id="SSF54106">
    <property type="entry name" value="LysM domain"/>
    <property type="match status" value="1"/>
</dbReference>
<evidence type="ECO:0000313" key="4">
    <source>
        <dbReference type="Proteomes" id="UP001601059"/>
    </source>
</evidence>
<evidence type="ECO:0000256" key="1">
    <source>
        <dbReference type="SAM" id="SignalP"/>
    </source>
</evidence>
<keyword evidence="3" id="KW-0378">Hydrolase</keyword>
<feature type="chain" id="PRO_5047423937" evidence="1">
    <location>
        <begin position="24"/>
        <end position="190"/>
    </location>
</feature>
<dbReference type="InterPro" id="IPR036779">
    <property type="entry name" value="LysM_dom_sf"/>
</dbReference>
<proteinExistence type="predicted"/>
<dbReference type="SMART" id="SM00257">
    <property type="entry name" value="LysM"/>
    <property type="match status" value="1"/>
</dbReference>
<reference evidence="3 4" key="1">
    <citation type="submission" date="2024-08" db="EMBL/GenBank/DDBJ databases">
        <title>Two novel Cytobacillus novel species.</title>
        <authorList>
            <person name="Liu G."/>
        </authorList>
    </citation>
    <scope>NUCLEOTIDE SEQUENCE [LARGE SCALE GENOMIC DNA]</scope>
    <source>
        <strain evidence="3 4">FJAT-54145</strain>
    </source>
</reference>
<dbReference type="EMBL" id="JBIACK010000001">
    <property type="protein sequence ID" value="MFE8699576.1"/>
    <property type="molecule type" value="Genomic_DNA"/>
</dbReference>
<dbReference type="RefSeq" id="WP_389357885.1">
    <property type="nucleotide sequence ID" value="NZ_JBIACK010000001.1"/>
</dbReference>
<dbReference type="GO" id="GO:0016787">
    <property type="term" value="F:hydrolase activity"/>
    <property type="evidence" value="ECO:0007669"/>
    <property type="project" value="UniProtKB-KW"/>
</dbReference>
<dbReference type="InterPro" id="IPR018392">
    <property type="entry name" value="LysM"/>
</dbReference>